<gene>
    <name evidence="2" type="ORF">SAMN04487884_12449</name>
</gene>
<dbReference type="AlphaFoldDB" id="A0A1H9VPT2"/>
<dbReference type="PROSITE" id="PS51257">
    <property type="entry name" value="PROKAR_LIPOPROTEIN"/>
    <property type="match status" value="1"/>
</dbReference>
<dbReference type="Pfam" id="PF14387">
    <property type="entry name" value="DUF4418"/>
    <property type="match status" value="1"/>
</dbReference>
<dbReference type="RefSeq" id="WP_074757841.1">
    <property type="nucleotide sequence ID" value="NZ_FOGJ01000024.1"/>
</dbReference>
<evidence type="ECO:0000313" key="2">
    <source>
        <dbReference type="EMBL" id="SES23571.1"/>
    </source>
</evidence>
<reference evidence="2 3" key="1">
    <citation type="submission" date="2016-10" db="EMBL/GenBank/DDBJ databases">
        <authorList>
            <person name="de Groot N.N."/>
        </authorList>
    </citation>
    <scope>NUCLEOTIDE SEQUENCE [LARGE SCALE GENOMIC DNA]</scope>
    <source>
        <strain evidence="2 3">AR40</strain>
    </source>
</reference>
<evidence type="ECO:0000256" key="1">
    <source>
        <dbReference type="SAM" id="Phobius"/>
    </source>
</evidence>
<name>A0A1H9VPT2_BUTFI</name>
<evidence type="ECO:0000313" key="3">
    <source>
        <dbReference type="Proteomes" id="UP000182584"/>
    </source>
</evidence>
<dbReference type="InterPro" id="IPR025531">
    <property type="entry name" value="DUF4418"/>
</dbReference>
<protein>
    <recommendedName>
        <fullName evidence="4">DUF4418 domain-containing protein</fullName>
    </recommendedName>
</protein>
<keyword evidence="1" id="KW-0472">Membrane</keyword>
<keyword evidence="1" id="KW-1133">Transmembrane helix</keyword>
<sequence>MDYIKKNYIKLIELVLALVIAIGSFTAFAACPVSEEHVMACHYAQLAVTLFGTVLSIQALASLIIRNDKVRLGITISQIPLLIALFFVPGTVFSLCMMSSMRCISIFKPVVRVFSGLAFIVSVADVVISIIKKENGELQSEHKETAA</sequence>
<dbReference type="OrthoDB" id="3239888at2"/>
<evidence type="ECO:0008006" key="4">
    <source>
        <dbReference type="Google" id="ProtNLM"/>
    </source>
</evidence>
<dbReference type="EMBL" id="FOGJ01000024">
    <property type="protein sequence ID" value="SES23571.1"/>
    <property type="molecule type" value="Genomic_DNA"/>
</dbReference>
<feature type="transmembrane region" description="Helical" evidence="1">
    <location>
        <begin position="79"/>
        <end position="101"/>
    </location>
</feature>
<dbReference type="Proteomes" id="UP000182584">
    <property type="component" value="Unassembled WGS sequence"/>
</dbReference>
<keyword evidence="1" id="KW-0812">Transmembrane</keyword>
<feature type="transmembrane region" description="Helical" evidence="1">
    <location>
        <begin position="113"/>
        <end position="131"/>
    </location>
</feature>
<proteinExistence type="predicted"/>
<organism evidence="2 3">
    <name type="scientific">Butyrivibrio fibrisolvens</name>
    <dbReference type="NCBI Taxonomy" id="831"/>
    <lineage>
        <taxon>Bacteria</taxon>
        <taxon>Bacillati</taxon>
        <taxon>Bacillota</taxon>
        <taxon>Clostridia</taxon>
        <taxon>Lachnospirales</taxon>
        <taxon>Lachnospiraceae</taxon>
        <taxon>Butyrivibrio</taxon>
    </lineage>
</organism>
<feature type="transmembrane region" description="Helical" evidence="1">
    <location>
        <begin position="45"/>
        <end position="67"/>
    </location>
</feature>
<accession>A0A1H9VPT2</accession>